<feature type="region of interest" description="Disordered" evidence="12">
    <location>
        <begin position="739"/>
        <end position="796"/>
    </location>
</feature>
<evidence type="ECO:0000256" key="10">
    <source>
        <dbReference type="ARBA" id="ARBA00023180"/>
    </source>
</evidence>
<keyword evidence="4 13" id="KW-0732">Signal</keyword>
<keyword evidence="3" id="KW-0812">Transmembrane</keyword>
<feature type="signal peptide" evidence="13">
    <location>
        <begin position="1"/>
        <end position="25"/>
    </location>
</feature>
<evidence type="ECO:0000256" key="2">
    <source>
        <dbReference type="ARBA" id="ARBA00022475"/>
    </source>
</evidence>
<dbReference type="InterPro" id="IPR015919">
    <property type="entry name" value="Cadherin-like_sf"/>
</dbReference>
<dbReference type="FunFam" id="2.60.40.60:FF:000002">
    <property type="entry name" value="Protocadherin alpha 2"/>
    <property type="match status" value="1"/>
</dbReference>
<evidence type="ECO:0000256" key="3">
    <source>
        <dbReference type="ARBA" id="ARBA00022692"/>
    </source>
</evidence>
<evidence type="ECO:0000256" key="7">
    <source>
        <dbReference type="ARBA" id="ARBA00022889"/>
    </source>
</evidence>
<evidence type="ECO:0000256" key="9">
    <source>
        <dbReference type="ARBA" id="ARBA00023136"/>
    </source>
</evidence>
<keyword evidence="2" id="KW-1003">Cell membrane</keyword>
<comment type="subcellular location">
    <subcellularLocation>
        <location evidence="1">Cell membrane</location>
        <topology evidence="1">Single-pass type I membrane protein</topology>
    </subcellularLocation>
</comment>
<evidence type="ECO:0000313" key="15">
    <source>
        <dbReference type="EMBL" id="ALM55027.1"/>
    </source>
</evidence>
<feature type="compositionally biased region" description="Basic residues" evidence="12">
    <location>
        <begin position="889"/>
        <end position="906"/>
    </location>
</feature>
<feature type="domain" description="Cadherin" evidence="14">
    <location>
        <begin position="134"/>
        <end position="242"/>
    </location>
</feature>
<dbReference type="EMBL" id="KP941036">
    <property type="protein sequence ID" value="ALM55027.1"/>
    <property type="molecule type" value="mRNA"/>
</dbReference>
<evidence type="ECO:0000256" key="4">
    <source>
        <dbReference type="ARBA" id="ARBA00022729"/>
    </source>
</evidence>
<sequence length="1036" mass="111907">MEPTTRREALSLLLLLLHMCLGATAITVKYALYEEQPAGTLVGRLSDDLRGRVAEHPSRHFRLMRRDDFSLVHVEEVEGTVSAREVIDREQQCGQAPSCVIRFDVLCTLPRDLFQLVHVEVEVLDINDHAPDFARSEMHVEISESVSVGTRVPLEGARDLDVGGNALRAYHLDENERFGLALRARTDGAKYAELMVKSRLDREQEGEYTLQLTAWDGGDPPRSGTTLVRITVLDSNDNSPVFAQPSCNVTVREDATPGTVLLTLNATDVDEGPNGEVVYSFSSPVEAEVRRLFQLDPKTGKLSLKGQLDHELNSEYEISIQARDMGPSSIPAHCKVLVHVEDINDNEPEIKLDFIMQSRGDTVFVSEAAAYESFVGLVTVSDIDSAKNGLVACHLRGHPHFKLLPYRDDYVVVTNTSLDREEMADYFLVLEAVDGGTPPRVAARQFTVRLLDENDNEPRFHRSTYEASLLENNTPGAYVTTVTAWDADAEHNGMIAYNVVESEVAGASVSTYVSINPSSGAIYALRPLDYEAMTSLTFQVQARDDGVPPLVTNATVSVRIVDENDNAPVVTHPPLRNGTGVVRLPRDAGLGYLVTVVRARDSDSEVNGELSYRIVQGNERNLFRINRLGGEIFTNAASVTDVMRHTLMVMVRDRGSPALSATAVIEIRVGAHGASENNNNNDKLSGLDEAFGGSAPDGDDGADETQPLDASMLAVMALGAACALTLAAVVLVASTKSSSCGAAAHEGKDEDNRRRGHSTASSETSVEAEAPSHGSQRLARVEEGTSDGDTRKGTRTGVNKRDIVVLSSEAAGQLAEGDVEEPLAVSTVFGPHGTVPDSARGRRNDAEVRPRDSLTPSQHSSEGFTEPEPATPSQDNVEVSQILTLLRQGKYRPRPSFRGNKYPRRIRCAEVDGQSLKDSGRGDSDTEECDSEPGRHSPLGSLTLSLPGPEHAEVPPWTTECNLPAMGHSSCLPHTGPAPPLVATQAVGTTRPTLLPLGLHSAAAVAVPRELGLPAIHQGPLIFSTFGKAIPATTRC</sequence>
<dbReference type="CDD" id="cd11304">
    <property type="entry name" value="Cadherin_repeat"/>
    <property type="match status" value="6"/>
</dbReference>
<dbReference type="GO" id="GO:0005886">
    <property type="term" value="C:plasma membrane"/>
    <property type="evidence" value="ECO:0007669"/>
    <property type="project" value="UniProtKB-SubCell"/>
</dbReference>
<dbReference type="InterPro" id="IPR050174">
    <property type="entry name" value="Protocadherin/Cadherin-CA"/>
</dbReference>
<evidence type="ECO:0000256" key="5">
    <source>
        <dbReference type="ARBA" id="ARBA00022737"/>
    </source>
</evidence>
<reference evidence="15" key="1">
    <citation type="journal article" date="2016" name="Mol. Biol. Evol.">
        <title>Cyclostomes Lack Clustered Protocadherins.</title>
        <authorList>
            <person name="Ravi V."/>
            <person name="Yu W.P."/>
            <person name="Pillai N.E."/>
            <person name="Lian M.M."/>
            <person name="Tay B.H."/>
            <person name="Tohari S."/>
            <person name="Brenner S."/>
            <person name="Venkatesh B."/>
        </authorList>
    </citation>
    <scope>NUCLEOTIDE SEQUENCE</scope>
</reference>
<evidence type="ECO:0000256" key="11">
    <source>
        <dbReference type="PROSITE-ProRule" id="PRU00043"/>
    </source>
</evidence>
<dbReference type="PROSITE" id="PS00232">
    <property type="entry name" value="CADHERIN_1"/>
    <property type="match status" value="2"/>
</dbReference>
<dbReference type="FunFam" id="2.60.40.60:FF:000001">
    <property type="entry name" value="Protocadherin alpha 2"/>
    <property type="match status" value="1"/>
</dbReference>
<gene>
    <name evidence="15" type="primary">Pcdh-e</name>
</gene>
<name>A0A0S1VVP2_LETCA</name>
<dbReference type="PANTHER" id="PTHR24028">
    <property type="entry name" value="CADHERIN-87A"/>
    <property type="match status" value="1"/>
</dbReference>
<keyword evidence="7" id="KW-0130">Cell adhesion</keyword>
<keyword evidence="5" id="KW-0677">Repeat</keyword>
<evidence type="ECO:0000256" key="8">
    <source>
        <dbReference type="ARBA" id="ARBA00022989"/>
    </source>
</evidence>
<keyword evidence="9" id="KW-0472">Membrane</keyword>
<dbReference type="PROSITE" id="PS50268">
    <property type="entry name" value="CADHERIN_2"/>
    <property type="match status" value="6"/>
</dbReference>
<protein>
    <submittedName>
        <fullName evidence="15">Protocadherin-e</fullName>
    </submittedName>
</protein>
<proteinExistence type="evidence at transcript level"/>
<accession>A0A0S1VVP2</accession>
<dbReference type="PANTHER" id="PTHR24028:SF146">
    <property type="entry name" value="CADHERIN 96CB, ISOFORM D-RELATED"/>
    <property type="match status" value="1"/>
</dbReference>
<evidence type="ECO:0000256" key="1">
    <source>
        <dbReference type="ARBA" id="ARBA00004251"/>
    </source>
</evidence>
<dbReference type="Pfam" id="PF08266">
    <property type="entry name" value="Cadherin_2"/>
    <property type="match status" value="1"/>
</dbReference>
<feature type="compositionally biased region" description="Polar residues" evidence="12">
    <location>
        <begin position="871"/>
        <end position="883"/>
    </location>
</feature>
<dbReference type="FunFam" id="2.60.40.60:FF:000092">
    <property type="entry name" value="Protocadherin 8"/>
    <property type="match status" value="1"/>
</dbReference>
<keyword evidence="6 11" id="KW-0106">Calcium</keyword>
<dbReference type="PRINTS" id="PR00205">
    <property type="entry name" value="CADHERIN"/>
</dbReference>
<evidence type="ECO:0000259" key="14">
    <source>
        <dbReference type="PROSITE" id="PS50268"/>
    </source>
</evidence>
<dbReference type="GO" id="GO:0005509">
    <property type="term" value="F:calcium ion binding"/>
    <property type="evidence" value="ECO:0007669"/>
    <property type="project" value="UniProtKB-UniRule"/>
</dbReference>
<dbReference type="FunFam" id="2.60.40.60:FF:000007">
    <property type="entry name" value="Protocadherin alpha 2"/>
    <property type="match status" value="1"/>
</dbReference>
<feature type="region of interest" description="Disordered" evidence="12">
    <location>
        <begin position="827"/>
        <end position="942"/>
    </location>
</feature>
<dbReference type="AlphaFoldDB" id="A0A0S1VVP2"/>
<feature type="domain" description="Cadherin" evidence="14">
    <location>
        <begin position="357"/>
        <end position="460"/>
    </location>
</feature>
<feature type="domain" description="Cadherin" evidence="14">
    <location>
        <begin position="243"/>
        <end position="350"/>
    </location>
</feature>
<dbReference type="InterPro" id="IPR002126">
    <property type="entry name" value="Cadherin-like_dom"/>
</dbReference>
<dbReference type="SUPFAM" id="SSF49313">
    <property type="entry name" value="Cadherin-like"/>
    <property type="match status" value="5"/>
</dbReference>
<dbReference type="SMART" id="SM00112">
    <property type="entry name" value="CA"/>
    <property type="match status" value="6"/>
</dbReference>
<feature type="compositionally biased region" description="Low complexity" evidence="12">
    <location>
        <begin position="758"/>
        <end position="772"/>
    </location>
</feature>
<evidence type="ECO:0000256" key="12">
    <source>
        <dbReference type="SAM" id="MobiDB-lite"/>
    </source>
</evidence>
<dbReference type="Gene3D" id="2.60.40.60">
    <property type="entry name" value="Cadherins"/>
    <property type="match status" value="6"/>
</dbReference>
<feature type="domain" description="Cadherin" evidence="14">
    <location>
        <begin position="582"/>
        <end position="669"/>
    </location>
</feature>
<feature type="compositionally biased region" description="Basic and acidic residues" evidence="12">
    <location>
        <begin position="839"/>
        <end position="852"/>
    </location>
</feature>
<feature type="domain" description="Cadherin" evidence="14">
    <location>
        <begin position="461"/>
        <end position="570"/>
    </location>
</feature>
<dbReference type="FunFam" id="2.60.40.60:FF:000004">
    <property type="entry name" value="Protocadherin 1 gamma 2"/>
    <property type="match status" value="1"/>
</dbReference>
<keyword evidence="8" id="KW-1133">Transmembrane helix</keyword>
<dbReference type="InterPro" id="IPR020894">
    <property type="entry name" value="Cadherin_CS"/>
</dbReference>
<evidence type="ECO:0000256" key="13">
    <source>
        <dbReference type="SAM" id="SignalP"/>
    </source>
</evidence>
<dbReference type="GO" id="GO:0007156">
    <property type="term" value="P:homophilic cell adhesion via plasma membrane adhesion molecules"/>
    <property type="evidence" value="ECO:0007669"/>
    <property type="project" value="InterPro"/>
</dbReference>
<feature type="chain" id="PRO_5047238078" evidence="13">
    <location>
        <begin position="26"/>
        <end position="1036"/>
    </location>
</feature>
<dbReference type="InterPro" id="IPR013164">
    <property type="entry name" value="Cadherin_N"/>
</dbReference>
<dbReference type="Pfam" id="PF00028">
    <property type="entry name" value="Cadherin"/>
    <property type="match status" value="5"/>
</dbReference>
<evidence type="ECO:0000256" key="6">
    <source>
        <dbReference type="ARBA" id="ARBA00022837"/>
    </source>
</evidence>
<organism evidence="15">
    <name type="scientific">Lethenteron camtschaticum</name>
    <name type="common">Japanese lamprey</name>
    <name type="synonym">Lampetra japonica</name>
    <dbReference type="NCBI Taxonomy" id="980415"/>
    <lineage>
        <taxon>Eukaryota</taxon>
        <taxon>Metazoa</taxon>
        <taxon>Chordata</taxon>
        <taxon>Craniata</taxon>
        <taxon>Vertebrata</taxon>
        <taxon>Cyclostomata</taxon>
        <taxon>Hyperoartia</taxon>
        <taxon>Petromyzontiformes</taxon>
        <taxon>Petromyzontidae</taxon>
        <taxon>Lethenteron</taxon>
    </lineage>
</organism>
<keyword evidence="10" id="KW-0325">Glycoprotein</keyword>
<feature type="compositionally biased region" description="Polar residues" evidence="12">
    <location>
        <begin position="854"/>
        <end position="863"/>
    </location>
</feature>
<feature type="region of interest" description="Disordered" evidence="12">
    <location>
        <begin position="673"/>
        <end position="706"/>
    </location>
</feature>
<feature type="domain" description="Cadherin" evidence="14">
    <location>
        <begin position="24"/>
        <end position="133"/>
    </location>
</feature>
<feature type="compositionally biased region" description="Basic and acidic residues" evidence="12">
    <location>
        <begin position="779"/>
        <end position="792"/>
    </location>
</feature>